<dbReference type="InterPro" id="IPR017770">
    <property type="entry name" value="RNA3'_term_phos_cyc_type_1"/>
</dbReference>
<keyword evidence="5" id="KW-0067">ATP-binding</keyword>
<dbReference type="Proteomes" id="UP000078390">
    <property type="component" value="Unassembled WGS sequence"/>
</dbReference>
<proteinExistence type="inferred from homology"/>
<dbReference type="SUPFAM" id="SSF55205">
    <property type="entry name" value="EPT/RTPC-like"/>
    <property type="match status" value="1"/>
</dbReference>
<dbReference type="PATRIC" id="fig|999894.6.peg.190"/>
<dbReference type="InterPro" id="IPR013792">
    <property type="entry name" value="RNA3'P_cycl/enolpyr_Trfase_a/b"/>
</dbReference>
<evidence type="ECO:0000313" key="9">
    <source>
        <dbReference type="EMBL" id="OAQ21671.1"/>
    </source>
</evidence>
<feature type="binding site" evidence="5">
    <location>
        <position position="99"/>
    </location>
    <ligand>
        <name>ATP</name>
        <dbReference type="ChEBI" id="CHEBI:30616"/>
    </ligand>
</feature>
<comment type="catalytic activity">
    <reaction evidence="4 5">
        <text>a 3'-end 3'-phospho-ribonucleotide-RNA + ATP = a 3'-end 2',3'-cyclophospho-ribonucleotide-RNA + AMP + diphosphate</text>
        <dbReference type="Rhea" id="RHEA:23976"/>
        <dbReference type="Rhea" id="RHEA-COMP:10463"/>
        <dbReference type="Rhea" id="RHEA-COMP:10464"/>
        <dbReference type="ChEBI" id="CHEBI:30616"/>
        <dbReference type="ChEBI" id="CHEBI:33019"/>
        <dbReference type="ChEBI" id="CHEBI:83062"/>
        <dbReference type="ChEBI" id="CHEBI:83064"/>
        <dbReference type="ChEBI" id="CHEBI:456215"/>
        <dbReference type="EC" id="6.5.1.4"/>
    </reaction>
</comment>
<dbReference type="GO" id="GO:0006396">
    <property type="term" value="P:RNA processing"/>
    <property type="evidence" value="ECO:0007669"/>
    <property type="project" value="UniProtKB-UniRule"/>
</dbReference>
<keyword evidence="3 5" id="KW-0547">Nucleotide-binding</keyword>
<keyword evidence="10" id="KW-1185">Reference proteome</keyword>
<reference evidence="9 10" key="1">
    <citation type="submission" date="2016-04" db="EMBL/GenBank/DDBJ databases">
        <title>Genome analysis of Thermosulfurimonas dismutans, the first thermophilic sulfur-disproportionating bacterium of the phylum Thermodesulfobacteria.</title>
        <authorList>
            <person name="Mardanov A.V."/>
            <person name="Beletsky A.V."/>
            <person name="Kadnikov V.V."/>
            <person name="Slobodkin A.I."/>
            <person name="Ravin N.V."/>
        </authorList>
    </citation>
    <scope>NUCLEOTIDE SEQUENCE [LARGE SCALE GENOMIC DNA]</scope>
    <source>
        <strain evidence="9 10">S95</strain>
    </source>
</reference>
<feature type="binding site" evidence="5">
    <location>
        <begin position="282"/>
        <end position="286"/>
    </location>
    <ligand>
        <name>ATP</name>
        <dbReference type="ChEBI" id="CHEBI:30616"/>
    </ligand>
</feature>
<sequence>MTIDGSYGEGGGQILRTALTLSLLTQKPFRLINIRAGRPKPGLRPQHLACVKAAARLGKAEVSGAERGSMDLLFVPGRLRPGAYTFDIGTAGATGLLFQTLYLLLAIAGGGRLILRGGTHVPMSPCFHYLAEVFLPVLSAMGFSARLEIRRYGFYPVGGGEILAEIGPLETLSGIRLEPPFSPEATSVLSVVTSDLPDHIRRRQAQRAEKLLREAGLACEVRLESVKSASPGTFVGVWGQDEIKRIGYFALGARGKPAERVAEEAVRPYLETMRARASVDEYLADQILLPAALAEGQTFYVTPKITRHLLTNAWVISHFLPEAKIEIRGQEGRTGEVIVNGTPIV</sequence>
<keyword evidence="5" id="KW-0963">Cytoplasm</keyword>
<dbReference type="InterPro" id="IPR023797">
    <property type="entry name" value="RNA3'_phos_cyclase_dom"/>
</dbReference>
<evidence type="ECO:0000256" key="4">
    <source>
        <dbReference type="ARBA" id="ARBA00024481"/>
    </source>
</evidence>
<dbReference type="AlphaFoldDB" id="A0A179D7A8"/>
<organism evidence="9 10">
    <name type="scientific">Thermosulfurimonas dismutans</name>
    <dbReference type="NCBI Taxonomy" id="999894"/>
    <lineage>
        <taxon>Bacteria</taxon>
        <taxon>Pseudomonadati</taxon>
        <taxon>Thermodesulfobacteriota</taxon>
        <taxon>Thermodesulfobacteria</taxon>
        <taxon>Thermodesulfobacteriales</taxon>
        <taxon>Thermodesulfobacteriaceae</taxon>
        <taxon>Thermosulfurimonas</taxon>
    </lineage>
</organism>
<dbReference type="Gene3D" id="3.65.10.20">
    <property type="entry name" value="RNA 3'-terminal phosphate cyclase domain"/>
    <property type="match status" value="1"/>
</dbReference>
<dbReference type="HAMAP" id="MF_00200">
    <property type="entry name" value="RTC"/>
    <property type="match status" value="1"/>
</dbReference>
<dbReference type="InterPro" id="IPR013791">
    <property type="entry name" value="RNA3'-term_phos_cycl_insert"/>
</dbReference>
<dbReference type="Pfam" id="PF05189">
    <property type="entry name" value="RTC_insert"/>
    <property type="match status" value="1"/>
</dbReference>
<evidence type="ECO:0000259" key="7">
    <source>
        <dbReference type="Pfam" id="PF01137"/>
    </source>
</evidence>
<dbReference type="GO" id="GO:0003963">
    <property type="term" value="F:RNA-3'-phosphate cyclase activity"/>
    <property type="evidence" value="ECO:0007669"/>
    <property type="project" value="UniProtKB-UniRule"/>
</dbReference>
<dbReference type="Gene3D" id="3.30.360.20">
    <property type="entry name" value="RNA 3'-terminal phosphate cyclase, insert domain"/>
    <property type="match status" value="1"/>
</dbReference>
<dbReference type="EMBL" id="LWLG01000001">
    <property type="protein sequence ID" value="OAQ21671.1"/>
    <property type="molecule type" value="Genomic_DNA"/>
</dbReference>
<dbReference type="InterPro" id="IPR037136">
    <property type="entry name" value="RNA3'_phos_cyclase_dom_sf"/>
</dbReference>
<comment type="similarity">
    <text evidence="1 5">Belongs to the RNA 3'-terminal cyclase family. Type 1 subfamily.</text>
</comment>
<evidence type="ECO:0000256" key="1">
    <source>
        <dbReference type="ARBA" id="ARBA00009206"/>
    </source>
</evidence>
<feature type="active site" description="Tele-AMP-histidine intermediate" evidence="5">
    <location>
        <position position="308"/>
    </location>
</feature>
<dbReference type="STRING" id="999894.TDIS_0189"/>
<dbReference type="Pfam" id="PF01137">
    <property type="entry name" value="RTC"/>
    <property type="match status" value="1"/>
</dbReference>
<dbReference type="PANTHER" id="PTHR11096:SF0">
    <property type="entry name" value="RNA 3'-TERMINAL PHOSPHATE CYCLASE"/>
    <property type="match status" value="1"/>
</dbReference>
<protein>
    <recommendedName>
        <fullName evidence="5 6">RNA 3'-terminal phosphate cyclase</fullName>
        <shortName evidence="5">RNA cyclase</shortName>
        <shortName evidence="5">RNA-3'-phosphate cyclase</shortName>
        <ecNumber evidence="5 6">6.5.1.4</ecNumber>
    </recommendedName>
</protein>
<dbReference type="NCBIfam" id="TIGR03399">
    <property type="entry name" value="RNA_3prim_cycl"/>
    <property type="match status" value="1"/>
</dbReference>
<dbReference type="InterPro" id="IPR036553">
    <property type="entry name" value="RPTC_insert"/>
</dbReference>
<keyword evidence="2 5" id="KW-0436">Ligase</keyword>
<comment type="subcellular location">
    <subcellularLocation>
        <location evidence="5">Cytoplasm</location>
    </subcellularLocation>
</comment>
<dbReference type="GO" id="GO:0005737">
    <property type="term" value="C:cytoplasm"/>
    <property type="evidence" value="ECO:0007669"/>
    <property type="project" value="UniProtKB-SubCell"/>
</dbReference>
<comment type="caution">
    <text evidence="9">The sequence shown here is derived from an EMBL/GenBank/DDBJ whole genome shotgun (WGS) entry which is preliminary data.</text>
</comment>
<dbReference type="PIRSF" id="PIRSF005378">
    <property type="entry name" value="RNA3'_term_phos_cycl_euk"/>
    <property type="match status" value="1"/>
</dbReference>
<comment type="function">
    <text evidence="5">Catalyzes the conversion of 3'-phosphate to a 2',3'-cyclic phosphodiester at the end of RNA. The mechanism of action of the enzyme occurs in 3 steps: (A) adenylation of the enzyme by ATP; (B) transfer of adenylate to an RNA-N3'P to produce RNA-N3'PP5'A; (C) and attack of the adjacent 2'-hydroxyl on the 3'-phosphorus in the diester linkage to produce the cyclic end product. The biological role of this enzyme is unknown but it is likely to function in some aspects of cellular RNA processing.</text>
</comment>
<feature type="domain" description="RNA 3'-terminal phosphate cyclase insert" evidence="8">
    <location>
        <begin position="186"/>
        <end position="273"/>
    </location>
</feature>
<evidence type="ECO:0000256" key="5">
    <source>
        <dbReference type="HAMAP-Rule" id="MF_00200"/>
    </source>
</evidence>
<dbReference type="SUPFAM" id="SSF52913">
    <property type="entry name" value="RNA 3'-terminal phosphate cyclase, RPTC, insert domain"/>
    <property type="match status" value="1"/>
</dbReference>
<dbReference type="EC" id="6.5.1.4" evidence="5 6"/>
<accession>A0A179D7A8</accession>
<dbReference type="InterPro" id="IPR000228">
    <property type="entry name" value="RNA3'_term_phos_cyc"/>
</dbReference>
<gene>
    <name evidence="5" type="primary">rtcA</name>
    <name evidence="9" type="ORF">TDIS_0189</name>
</gene>
<feature type="domain" description="RNA 3'-terminal phosphate cyclase" evidence="7">
    <location>
        <begin position="7"/>
        <end position="321"/>
    </location>
</feature>
<name>A0A179D7A8_9BACT</name>
<evidence type="ECO:0000259" key="8">
    <source>
        <dbReference type="Pfam" id="PF05189"/>
    </source>
</evidence>
<dbReference type="GO" id="GO:0005524">
    <property type="term" value="F:ATP binding"/>
    <property type="evidence" value="ECO:0007669"/>
    <property type="project" value="UniProtKB-KW"/>
</dbReference>
<evidence type="ECO:0000256" key="3">
    <source>
        <dbReference type="ARBA" id="ARBA00022741"/>
    </source>
</evidence>
<dbReference type="PANTHER" id="PTHR11096">
    <property type="entry name" value="RNA 3' TERMINAL PHOSPHATE CYCLASE"/>
    <property type="match status" value="1"/>
</dbReference>
<evidence type="ECO:0000313" key="10">
    <source>
        <dbReference type="Proteomes" id="UP000078390"/>
    </source>
</evidence>
<evidence type="ECO:0000256" key="6">
    <source>
        <dbReference type="NCBIfam" id="TIGR03399"/>
    </source>
</evidence>
<evidence type="ECO:0000256" key="2">
    <source>
        <dbReference type="ARBA" id="ARBA00022598"/>
    </source>
</evidence>